<reference evidence="4" key="1">
    <citation type="journal article" date="2019" name="Int. J. Syst. Evol. Microbiol.">
        <title>The Global Catalogue of Microorganisms (GCM) 10K type strain sequencing project: providing services to taxonomists for standard genome sequencing and annotation.</title>
        <authorList>
            <consortium name="The Broad Institute Genomics Platform"/>
            <consortium name="The Broad Institute Genome Sequencing Center for Infectious Disease"/>
            <person name="Wu L."/>
            <person name="Ma J."/>
        </authorList>
    </citation>
    <scope>NUCLEOTIDE SEQUENCE [LARGE SCALE GENOMIC DNA]</scope>
    <source>
        <strain evidence="4">CGMCC 4.1469</strain>
    </source>
</reference>
<dbReference type="Proteomes" id="UP001596052">
    <property type="component" value="Unassembled WGS sequence"/>
</dbReference>
<name>A0ABW0KQH1_9BACT</name>
<dbReference type="RefSeq" id="WP_377165357.1">
    <property type="nucleotide sequence ID" value="NZ_JBHSMQ010000002.1"/>
</dbReference>
<proteinExistence type="predicted"/>
<evidence type="ECO:0000256" key="1">
    <source>
        <dbReference type="SAM" id="MobiDB-lite"/>
    </source>
</evidence>
<gene>
    <name evidence="3" type="ORF">ACFQDI_08315</name>
</gene>
<evidence type="ECO:0000313" key="4">
    <source>
        <dbReference type="Proteomes" id="UP001596052"/>
    </source>
</evidence>
<keyword evidence="4" id="KW-1185">Reference proteome</keyword>
<feature type="signal peptide" evidence="2">
    <location>
        <begin position="1"/>
        <end position="21"/>
    </location>
</feature>
<feature type="chain" id="PRO_5045653367" evidence="2">
    <location>
        <begin position="22"/>
        <end position="901"/>
    </location>
</feature>
<feature type="compositionally biased region" description="Pro residues" evidence="1">
    <location>
        <begin position="48"/>
        <end position="63"/>
    </location>
</feature>
<evidence type="ECO:0000256" key="2">
    <source>
        <dbReference type="SAM" id="SignalP"/>
    </source>
</evidence>
<evidence type="ECO:0000313" key="3">
    <source>
        <dbReference type="EMBL" id="MFC5454852.1"/>
    </source>
</evidence>
<sequence length="901" mass="97135">MHRARCLVLLLTLGFTTTLGAEPAGMITRVFQTPNDYGGEYTPGDPTLTPPGDPFSDKPPPAPAAVLPRKRARDILEHAGIPFPEGAMVRFNPNTGLLSITNTPENLELVEAFLDSIRVQGPTTITYTLTVIEGPGDLIRQANATATRSSNAAAELALLLEQAKTAGSNVRVVGDAFLETKSGYCASSEAVCEHSYASEFNMDAKSRASVTQDTRLIGLKLVLEPTLGSDHRTLGTTLSIELHPVPPLERQISLTEPVSGQMAEFPASDICGAHFTTIVTSSSGTTKLVGITKPVGTSQEKEDILWAAFITGTANHAEPVPFSKAVTPAQVAQVPPGLMVAAFNVPEDLFESLMEKPGPLQPWFETQGIVPVKGATATHEGGVLQVINTTDNIERIAALTQDCLCRTPKTMAFTLHTVQAPADLLRDLTHRAAAASGDQTEMWAAVEAAISRGEAKIIDSAFLETKPGTRATHAATCEHEYVSALGTSDKGQPSIAFEMRPVGSVFEIEPTVGNDGHDVHISYSYELHSSAPMARRGHFRNPGSKQAFEMPLEDFHYCKITTGSIMPRGSIKLLALNKPTGCNEPGMLWATFLKCDLVPQVAKARPDPASVGKPKPQLDPKAWNTRQYRVPPDFLSSSGPATPEPRPRITARYILEGIGIPFPEGAAASYNPAVSIMFVKNTNENLALVDAYVESITRTAPKNVVFITHILQGPGSLMRRLTAQAASKSDHRAELDELLAAVKAGSVQHLNTARIETRSGERATTRQGREHSAVFGVSVDDKGEPFFKQEMRNVGLKIELEAIVGADGILVELAPLIEFHTAEPLEHREEVIDTLGGKLERPLTDYFTSKITTGITIPSGSARLLSLYKPTGKPEFEKEDILQAIFITCDILRLEDPAVLK</sequence>
<dbReference type="EMBL" id="JBHSMQ010000002">
    <property type="protein sequence ID" value="MFC5454852.1"/>
    <property type="molecule type" value="Genomic_DNA"/>
</dbReference>
<protein>
    <submittedName>
        <fullName evidence="3">Uncharacterized protein</fullName>
    </submittedName>
</protein>
<keyword evidence="2" id="KW-0732">Signal</keyword>
<organism evidence="3 4">
    <name type="scientific">Prosthecobacter fluviatilis</name>
    <dbReference type="NCBI Taxonomy" id="445931"/>
    <lineage>
        <taxon>Bacteria</taxon>
        <taxon>Pseudomonadati</taxon>
        <taxon>Verrucomicrobiota</taxon>
        <taxon>Verrucomicrobiia</taxon>
        <taxon>Verrucomicrobiales</taxon>
        <taxon>Verrucomicrobiaceae</taxon>
        <taxon>Prosthecobacter</taxon>
    </lineage>
</organism>
<comment type="caution">
    <text evidence="3">The sequence shown here is derived from an EMBL/GenBank/DDBJ whole genome shotgun (WGS) entry which is preliminary data.</text>
</comment>
<feature type="region of interest" description="Disordered" evidence="1">
    <location>
        <begin position="36"/>
        <end position="65"/>
    </location>
</feature>
<accession>A0ABW0KQH1</accession>